<dbReference type="GeneID" id="111299792"/>
<dbReference type="KEGG" id="dzi:111299792"/>
<dbReference type="AlphaFoldDB" id="A0A6P5ZF51"/>
<sequence>MAKPSATNEERSHQEQPRSNPMCRPSVLPDLNSLFLPSQHPTNRPDEDALIPNDLPDSITISDEEVDEGYGDDEYYEDEDEEIRRVILQIRKELEALQQKLGSVLQPSS</sequence>
<proteinExistence type="predicted"/>
<evidence type="ECO:0000256" key="1">
    <source>
        <dbReference type="SAM" id="MobiDB-lite"/>
    </source>
</evidence>
<dbReference type="RefSeq" id="XP_022750976.1">
    <property type="nucleotide sequence ID" value="XM_022895241.1"/>
</dbReference>
<reference evidence="3" key="1">
    <citation type="submission" date="2025-08" db="UniProtKB">
        <authorList>
            <consortium name="RefSeq"/>
        </authorList>
    </citation>
    <scope>IDENTIFICATION</scope>
    <source>
        <tissue evidence="3">Fruit stalk</tissue>
    </source>
</reference>
<dbReference type="Proteomes" id="UP000515121">
    <property type="component" value="Unplaced"/>
</dbReference>
<organism evidence="2 3">
    <name type="scientific">Durio zibethinus</name>
    <name type="common">Durian</name>
    <dbReference type="NCBI Taxonomy" id="66656"/>
    <lineage>
        <taxon>Eukaryota</taxon>
        <taxon>Viridiplantae</taxon>
        <taxon>Streptophyta</taxon>
        <taxon>Embryophyta</taxon>
        <taxon>Tracheophyta</taxon>
        <taxon>Spermatophyta</taxon>
        <taxon>Magnoliopsida</taxon>
        <taxon>eudicotyledons</taxon>
        <taxon>Gunneridae</taxon>
        <taxon>Pentapetalae</taxon>
        <taxon>rosids</taxon>
        <taxon>malvids</taxon>
        <taxon>Malvales</taxon>
        <taxon>Malvaceae</taxon>
        <taxon>Helicteroideae</taxon>
        <taxon>Durio</taxon>
    </lineage>
</organism>
<name>A0A6P5ZF51_DURZI</name>
<feature type="region of interest" description="Disordered" evidence="1">
    <location>
        <begin position="1"/>
        <end position="78"/>
    </location>
</feature>
<feature type="compositionally biased region" description="Acidic residues" evidence="1">
    <location>
        <begin position="62"/>
        <end position="78"/>
    </location>
</feature>
<evidence type="ECO:0000313" key="2">
    <source>
        <dbReference type="Proteomes" id="UP000515121"/>
    </source>
</evidence>
<keyword evidence="2" id="KW-1185">Reference proteome</keyword>
<protein>
    <submittedName>
        <fullName evidence="3">Uncharacterized protein LOC111299792</fullName>
    </submittedName>
</protein>
<evidence type="ECO:0000313" key="3">
    <source>
        <dbReference type="RefSeq" id="XP_022750976.1"/>
    </source>
</evidence>
<gene>
    <name evidence="3" type="primary">LOC111299792</name>
</gene>
<accession>A0A6P5ZF51</accession>